<accession>A0ABU2LLQ8</accession>
<evidence type="ECO:0000313" key="2">
    <source>
        <dbReference type="Proteomes" id="UP001183420"/>
    </source>
</evidence>
<dbReference type="Proteomes" id="UP001183420">
    <property type="component" value="Unassembled WGS sequence"/>
</dbReference>
<reference evidence="2" key="1">
    <citation type="submission" date="2023-07" db="EMBL/GenBank/DDBJ databases">
        <title>30 novel species of actinomycetes from the DSMZ collection.</title>
        <authorList>
            <person name="Nouioui I."/>
        </authorList>
    </citation>
    <scope>NUCLEOTIDE SEQUENCE [LARGE SCALE GENOMIC DNA]</scope>
    <source>
        <strain evidence="2">DSM 44918</strain>
    </source>
</reference>
<proteinExistence type="predicted"/>
<dbReference type="EMBL" id="JAVREM010000007">
    <property type="protein sequence ID" value="MDT0318516.1"/>
    <property type="molecule type" value="Genomic_DNA"/>
</dbReference>
<evidence type="ECO:0008006" key="3">
    <source>
        <dbReference type="Google" id="ProtNLM"/>
    </source>
</evidence>
<dbReference type="RefSeq" id="WP_311597248.1">
    <property type="nucleotide sequence ID" value="NZ_JAVREM010000007.1"/>
</dbReference>
<gene>
    <name evidence="1" type="ORF">RNC47_09235</name>
</gene>
<name>A0ABU2LLQ8_9ACTN</name>
<sequence>MQPLEVARIDGQWVTWSEQLEEWLPLPLAPEATENDVRHFYAGRGRQITIVTAGGHQ</sequence>
<protein>
    <recommendedName>
        <fullName evidence="3">F5/8 type C domain-containing protein</fullName>
    </recommendedName>
</protein>
<keyword evidence="2" id="KW-1185">Reference proteome</keyword>
<evidence type="ECO:0000313" key="1">
    <source>
        <dbReference type="EMBL" id="MDT0318516.1"/>
    </source>
</evidence>
<comment type="caution">
    <text evidence="1">The sequence shown here is derived from an EMBL/GenBank/DDBJ whole genome shotgun (WGS) entry which is preliminary data.</text>
</comment>
<organism evidence="1 2">
    <name type="scientific">Streptomyces millisiae</name>
    <dbReference type="NCBI Taxonomy" id="3075542"/>
    <lineage>
        <taxon>Bacteria</taxon>
        <taxon>Bacillati</taxon>
        <taxon>Actinomycetota</taxon>
        <taxon>Actinomycetes</taxon>
        <taxon>Kitasatosporales</taxon>
        <taxon>Streptomycetaceae</taxon>
        <taxon>Streptomyces</taxon>
    </lineage>
</organism>